<name>A0A1G7P9H4_9RHOB</name>
<organism evidence="1 2">
    <name type="scientific">Sulfitobacter delicatus</name>
    <dbReference type="NCBI Taxonomy" id="218672"/>
    <lineage>
        <taxon>Bacteria</taxon>
        <taxon>Pseudomonadati</taxon>
        <taxon>Pseudomonadota</taxon>
        <taxon>Alphaproteobacteria</taxon>
        <taxon>Rhodobacterales</taxon>
        <taxon>Roseobacteraceae</taxon>
        <taxon>Sulfitobacter</taxon>
    </lineage>
</organism>
<keyword evidence="2" id="KW-1185">Reference proteome</keyword>
<evidence type="ECO:0000313" key="2">
    <source>
        <dbReference type="Proteomes" id="UP000199399"/>
    </source>
</evidence>
<gene>
    <name evidence="1" type="ORF">SAMN04489759_103245</name>
</gene>
<dbReference type="AlphaFoldDB" id="A0A1G7P9H4"/>
<accession>A0A1G7P9H4</accession>
<evidence type="ECO:0000313" key="1">
    <source>
        <dbReference type="EMBL" id="SDF82120.1"/>
    </source>
</evidence>
<proteinExistence type="predicted"/>
<dbReference type="STRING" id="218672.SAMN04489759_103245"/>
<dbReference type="Proteomes" id="UP000199399">
    <property type="component" value="Unassembled WGS sequence"/>
</dbReference>
<reference evidence="2" key="1">
    <citation type="submission" date="2016-10" db="EMBL/GenBank/DDBJ databases">
        <authorList>
            <person name="Varghese N."/>
            <person name="Submissions S."/>
        </authorList>
    </citation>
    <scope>NUCLEOTIDE SEQUENCE [LARGE SCALE GENOMIC DNA]</scope>
    <source>
        <strain evidence="2">DSM 16477</strain>
    </source>
</reference>
<sequence length="56" mass="5761">MYLNGAVVGSAESGASDKICLACCFQFGVVSQGIPSLKVVSINVPPEYPCAVTEPL</sequence>
<protein>
    <submittedName>
        <fullName evidence="1">Uncharacterized protein</fullName>
    </submittedName>
</protein>
<dbReference type="EMBL" id="FNBP01000003">
    <property type="protein sequence ID" value="SDF82120.1"/>
    <property type="molecule type" value="Genomic_DNA"/>
</dbReference>